<evidence type="ECO:0000313" key="1">
    <source>
        <dbReference type="EMBL" id="KPH87529.1"/>
    </source>
</evidence>
<evidence type="ECO:0000313" key="2">
    <source>
        <dbReference type="Proteomes" id="UP000031553"/>
    </source>
</evidence>
<dbReference type="EMBL" id="JUFX02000112">
    <property type="protein sequence ID" value="KPH87529.1"/>
    <property type="molecule type" value="Genomic_DNA"/>
</dbReference>
<proteinExistence type="predicted"/>
<gene>
    <name evidence="1" type="ORF">GLUCOINTEAF2_0200398</name>
</gene>
<organism evidence="1 2">
    <name type="scientific">Komagataeibacter intermedius AF2</name>
    <dbReference type="NCBI Taxonomy" id="1458464"/>
    <lineage>
        <taxon>Bacteria</taxon>
        <taxon>Pseudomonadati</taxon>
        <taxon>Pseudomonadota</taxon>
        <taxon>Alphaproteobacteria</taxon>
        <taxon>Acetobacterales</taxon>
        <taxon>Acetobacteraceae</taxon>
        <taxon>Komagataeibacter</taxon>
    </lineage>
</organism>
<protein>
    <submittedName>
        <fullName evidence="1">Uncharacterized protein</fullName>
    </submittedName>
</protein>
<dbReference type="OrthoDB" id="9875969at2"/>
<sequence length="112" mass="12690">MFNFPPGGTHDALIANSSILQATHDYYETDFITEGKHTAFPPNGETATSVLTDRKGGKVAFLSRRASRLPRKIPLIIPAEIKREIWKMTGFQYAAIRPKIKRRKIFLNFDAI</sequence>
<accession>A0A0N1N5U4</accession>
<dbReference type="Proteomes" id="UP000031553">
    <property type="component" value="Unassembled WGS sequence"/>
</dbReference>
<name>A0A0N1N5U4_9PROT</name>
<comment type="caution">
    <text evidence="1">The sequence shown here is derived from an EMBL/GenBank/DDBJ whole genome shotgun (WGS) entry which is preliminary data.</text>
</comment>
<dbReference type="AlphaFoldDB" id="A0A0N1N5U4"/>
<reference evidence="1 2" key="1">
    <citation type="submission" date="2015-07" db="EMBL/GenBank/DDBJ databases">
        <title>Draft Genome Sequence of Komagataeibacter intermedius Strain AF2, Isolated from Kombucha Tea.</title>
        <authorList>
            <person name="Santos R.A."/>
            <person name="Berretta A.A."/>
            <person name="Barud H.S."/>
            <person name="Ribeiro S.J."/>
            <person name="Gonzalez-Garcia L.N."/>
            <person name="Zucchi T.D."/>
            <person name="Goldman G.H."/>
            <person name="Riano-Pachon D.M."/>
        </authorList>
    </citation>
    <scope>NUCLEOTIDE SEQUENCE [LARGE SCALE GENOMIC DNA]</scope>
    <source>
        <strain evidence="1 2">AF2</strain>
    </source>
</reference>
<dbReference type="RefSeq" id="WP_039735521.1">
    <property type="nucleotide sequence ID" value="NZ_JUFX02000112.1"/>
</dbReference>